<feature type="region of interest" description="Disordered" evidence="8">
    <location>
        <begin position="25"/>
        <end position="44"/>
    </location>
</feature>
<keyword evidence="3" id="KW-0227">DNA damage</keyword>
<name>A0A0M4EI84_DROBS</name>
<dbReference type="AlphaFoldDB" id="A0A0M4EI84"/>
<evidence type="ECO:0000256" key="5">
    <source>
        <dbReference type="ARBA" id="ARBA00023204"/>
    </source>
</evidence>
<sequence>TRSNKATIATMTLSEYFATPPDKVEEAACEERENALPSLDTDPFAEPITKKAREAPAVKQPKKAPKLKASAPARRGRAGLRGHSKKQPPISDFLRNEQLFAEVTAQHCIADNFNPDDIEMALMLSKSEAERLGKLRLFETDDSKDVVDLLNNTEQSSENIRQKLQKYGFRTAAKEEYNVLTLATLPAAKRGKRCKWANKFTPLTLRNPDIQQKKIDSKVAAIMAQQVTTMLPSKGDVIPQHELYSSRLQRLASSADSRITHEPSEGAISNFCAYYVEKLFEICYSPANQLLKNWASIQGRDSSPERHNRQSLRYEKQLAKVYVELEAYFGKVSERAELDELENLVINNMIEEDSKLLCNEVEVVSSGSISSQPPDKRARMVDSESNFKEDFDQPSTSSKVTLPTQTLRSISPDLFADSDDEQENEPPTLVSDAIDMKNISLQVYKDITNNSINTYEVYSSDEVKTVVEPSAEQADSFIDLTEEQKKIETILGPPSHSTIWPQDIFPPSPIHENYLDLESTSSRTEDCVISDELYAKYTEDKVDDDLFNLTLNSQTLRKNSFNLSITSSEHSMGFSTLHMLSVAAPNSSKDNSFSFTQDITKAEFQRTRSFTQSPKQKLKLDNSFKSPLSRKSSSFLDKSGTAFVSPFSHSDASIDLTEDSDADDGENDGVLLSDDEINYSIWKANNTFKDKIKPWVDSSDTESDHSSQITHVRSVPYFKTSEDLEEFLAASPTASNKSCNSRSPNKSALSKERAEFGILDAALSQHFSPTQTHSPDRAEVSQVQIDWSDASFLDTPTEAPLKRYSSHKFNELLNGISTTKNDKPICFDDGTDEFDLLVFKSTKDVTISTATNTLPSGLERLLVGEINMDTLPESSAPSVSPFKSIASSEELEVDGKVYELRICETPKPNFINLNESELMKQLYNYGIKPLKRKQAVKILEFIYNQTHPIVLPADEPQAKQLPLVRSKSTPVNRKPHAQLLRMSSDDCLTPTDPEKQTSFKFSDPSGDELLRFSQTVPLALCDDFEYYVLQTNVTKKTAQPLLPLHVAWHNLLSANASLHESILMFEPIDLQEIYLYFNKMGHRYDPKDLKCFFDRRCIIFRYELAPSSKQIQRHVRKKPKRQK</sequence>
<feature type="compositionally biased region" description="Low complexity" evidence="8">
    <location>
        <begin position="623"/>
        <end position="634"/>
    </location>
</feature>
<dbReference type="PANTHER" id="PTHR21541:SF3">
    <property type="entry name" value="STRUCTURE-SPECIFIC ENDONUCLEASE SUBUNIT SLX4"/>
    <property type="match status" value="1"/>
</dbReference>
<evidence type="ECO:0000256" key="8">
    <source>
        <dbReference type="SAM" id="MobiDB-lite"/>
    </source>
</evidence>
<dbReference type="GO" id="GO:0006281">
    <property type="term" value="P:DNA repair"/>
    <property type="evidence" value="ECO:0007669"/>
    <property type="project" value="UniProtKB-KW"/>
</dbReference>
<evidence type="ECO:0000256" key="4">
    <source>
        <dbReference type="ARBA" id="ARBA00023172"/>
    </source>
</evidence>
<evidence type="ECO:0000256" key="7">
    <source>
        <dbReference type="ARBA" id="ARBA00029496"/>
    </source>
</evidence>
<evidence type="ECO:0000256" key="1">
    <source>
        <dbReference type="ARBA" id="ARBA00004123"/>
    </source>
</evidence>
<dbReference type="OrthoDB" id="5576441at2759"/>
<dbReference type="GO" id="GO:0000712">
    <property type="term" value="P:resolution of meiotic recombination intermediates"/>
    <property type="evidence" value="ECO:0007669"/>
    <property type="project" value="TreeGrafter"/>
</dbReference>
<dbReference type="OMA" id="YSIWKAN"/>
<dbReference type="GO" id="GO:0033557">
    <property type="term" value="C:Slx1-Slx4 complex"/>
    <property type="evidence" value="ECO:0007669"/>
    <property type="project" value="InterPro"/>
</dbReference>
<organism evidence="9 10">
    <name type="scientific">Drosophila busckii</name>
    <name type="common">Fruit fly</name>
    <dbReference type="NCBI Taxonomy" id="30019"/>
    <lineage>
        <taxon>Eukaryota</taxon>
        <taxon>Metazoa</taxon>
        <taxon>Ecdysozoa</taxon>
        <taxon>Arthropoda</taxon>
        <taxon>Hexapoda</taxon>
        <taxon>Insecta</taxon>
        <taxon>Pterygota</taxon>
        <taxon>Neoptera</taxon>
        <taxon>Endopterygota</taxon>
        <taxon>Diptera</taxon>
        <taxon>Brachycera</taxon>
        <taxon>Muscomorpha</taxon>
        <taxon>Ephydroidea</taxon>
        <taxon>Drosophilidae</taxon>
        <taxon>Drosophila</taxon>
    </lineage>
</organism>
<feature type="non-terminal residue" evidence="9">
    <location>
        <position position="1"/>
    </location>
</feature>
<feature type="compositionally biased region" description="Basic and acidic residues" evidence="8">
    <location>
        <begin position="25"/>
        <end position="34"/>
    </location>
</feature>
<gene>
    <name evidence="9" type="ORF">Dbus_chr3Lg1581</name>
</gene>
<reference evidence="9 10" key="1">
    <citation type="submission" date="2015-08" db="EMBL/GenBank/DDBJ databases">
        <title>Ancestral chromatin configuration constrains chromatin evolution on differentiating sex chromosomes in Drosophila.</title>
        <authorList>
            <person name="Zhou Q."/>
            <person name="Bachtrog D."/>
        </authorList>
    </citation>
    <scope>NUCLEOTIDE SEQUENCE [LARGE SCALE GENOMIC DNA]</scope>
    <source>
        <tissue evidence="9">Whole larvae</tissue>
    </source>
</reference>
<dbReference type="GO" id="GO:0006260">
    <property type="term" value="P:DNA replication"/>
    <property type="evidence" value="ECO:0007669"/>
    <property type="project" value="InterPro"/>
</dbReference>
<evidence type="ECO:0000313" key="9">
    <source>
        <dbReference type="EMBL" id="ALC44415.1"/>
    </source>
</evidence>
<comment type="similarity">
    <text evidence="2">Belongs to the SLX4 family.</text>
</comment>
<dbReference type="Proteomes" id="UP000494163">
    <property type="component" value="Chromosome 3L"/>
</dbReference>
<keyword evidence="4" id="KW-0233">DNA recombination</keyword>
<feature type="compositionally biased region" description="Basic residues" evidence="8">
    <location>
        <begin position="74"/>
        <end position="86"/>
    </location>
</feature>
<evidence type="ECO:0000256" key="6">
    <source>
        <dbReference type="ARBA" id="ARBA00023242"/>
    </source>
</evidence>
<protein>
    <recommendedName>
        <fullName evidence="7">Structure-specific endonuclease subunit SLX4</fullName>
    </recommendedName>
</protein>
<keyword evidence="10" id="KW-1185">Reference proteome</keyword>
<dbReference type="Pfam" id="PF09494">
    <property type="entry name" value="Slx4"/>
    <property type="match status" value="1"/>
</dbReference>
<feature type="region of interest" description="Disordered" evidence="8">
    <location>
        <begin position="49"/>
        <end position="89"/>
    </location>
</feature>
<keyword evidence="6" id="KW-0539">Nucleus</keyword>
<dbReference type="EMBL" id="CP012525">
    <property type="protein sequence ID" value="ALC44415.1"/>
    <property type="molecule type" value="Genomic_DNA"/>
</dbReference>
<evidence type="ECO:0000256" key="3">
    <source>
        <dbReference type="ARBA" id="ARBA00022763"/>
    </source>
</evidence>
<evidence type="ECO:0000256" key="2">
    <source>
        <dbReference type="ARBA" id="ARBA00006661"/>
    </source>
</evidence>
<dbReference type="STRING" id="30019.A0A0M4EI84"/>
<comment type="subcellular location">
    <subcellularLocation>
        <location evidence="1">Nucleus</location>
    </subcellularLocation>
</comment>
<evidence type="ECO:0000313" key="10">
    <source>
        <dbReference type="Proteomes" id="UP000494163"/>
    </source>
</evidence>
<dbReference type="CDD" id="cd22999">
    <property type="entry name" value="SAP_SLX4"/>
    <property type="match status" value="1"/>
</dbReference>
<dbReference type="PANTHER" id="PTHR21541">
    <property type="entry name" value="BTB POZ DOMAIN CONTAINING 12"/>
    <property type="match status" value="1"/>
</dbReference>
<proteinExistence type="inferred from homology"/>
<keyword evidence="5" id="KW-0234">DNA repair</keyword>
<accession>A0A0M4EI84</accession>
<dbReference type="InterPro" id="IPR018574">
    <property type="entry name" value="Structure-sp_endonuc_su_Slx4"/>
</dbReference>
<feature type="region of interest" description="Disordered" evidence="8">
    <location>
        <begin position="608"/>
        <end position="634"/>
    </location>
</feature>